<keyword evidence="3" id="KW-0862">Zinc</keyword>
<accession>A0A397VW49</accession>
<dbReference type="InterPro" id="IPR010666">
    <property type="entry name" value="Znf_GRF"/>
</dbReference>
<feature type="compositionally biased region" description="Low complexity" evidence="6">
    <location>
        <begin position="13"/>
        <end position="23"/>
    </location>
</feature>
<name>A0A397VW49_9GLOM</name>
<keyword evidence="2 4" id="KW-0863">Zinc-finger</keyword>
<protein>
    <recommendedName>
        <fullName evidence="7">GRF-type domain-containing protein</fullName>
    </recommendedName>
</protein>
<evidence type="ECO:0000313" key="8">
    <source>
        <dbReference type="EMBL" id="RIB26031.1"/>
    </source>
</evidence>
<organism evidence="8 9">
    <name type="scientific">Gigaspora rosea</name>
    <dbReference type="NCBI Taxonomy" id="44941"/>
    <lineage>
        <taxon>Eukaryota</taxon>
        <taxon>Fungi</taxon>
        <taxon>Fungi incertae sedis</taxon>
        <taxon>Mucoromycota</taxon>
        <taxon>Glomeromycotina</taxon>
        <taxon>Glomeromycetes</taxon>
        <taxon>Diversisporales</taxon>
        <taxon>Gigasporaceae</taxon>
        <taxon>Gigaspora</taxon>
    </lineage>
</organism>
<evidence type="ECO:0000313" key="9">
    <source>
        <dbReference type="Proteomes" id="UP000266673"/>
    </source>
</evidence>
<keyword evidence="1" id="KW-0479">Metal-binding</keyword>
<feature type="domain" description="GRF-type" evidence="7">
    <location>
        <begin position="34"/>
        <end position="79"/>
    </location>
</feature>
<reference evidence="8 9" key="1">
    <citation type="submission" date="2018-06" db="EMBL/GenBank/DDBJ databases">
        <title>Comparative genomics reveals the genomic features of Rhizophagus irregularis, R. cerebriforme, R. diaphanum and Gigaspora rosea, and their symbiotic lifestyle signature.</title>
        <authorList>
            <person name="Morin E."/>
            <person name="San Clemente H."/>
            <person name="Chen E.C.H."/>
            <person name="De La Providencia I."/>
            <person name="Hainaut M."/>
            <person name="Kuo A."/>
            <person name="Kohler A."/>
            <person name="Murat C."/>
            <person name="Tang N."/>
            <person name="Roy S."/>
            <person name="Loubradou J."/>
            <person name="Henrissat B."/>
            <person name="Grigoriev I.V."/>
            <person name="Corradi N."/>
            <person name="Roux C."/>
            <person name="Martin F.M."/>
        </authorList>
    </citation>
    <scope>NUCLEOTIDE SEQUENCE [LARGE SCALE GENOMIC DNA]</scope>
    <source>
        <strain evidence="8 9">DAOM 194757</strain>
    </source>
</reference>
<evidence type="ECO:0000256" key="1">
    <source>
        <dbReference type="ARBA" id="ARBA00022723"/>
    </source>
</evidence>
<feature type="compositionally biased region" description="Polar residues" evidence="6">
    <location>
        <begin position="276"/>
        <end position="289"/>
    </location>
</feature>
<evidence type="ECO:0000259" key="7">
    <source>
        <dbReference type="PROSITE" id="PS51999"/>
    </source>
</evidence>
<dbReference type="EMBL" id="QKWP01000152">
    <property type="protein sequence ID" value="RIB26031.1"/>
    <property type="molecule type" value="Genomic_DNA"/>
</dbReference>
<evidence type="ECO:0000256" key="6">
    <source>
        <dbReference type="SAM" id="MobiDB-lite"/>
    </source>
</evidence>
<feature type="compositionally biased region" description="Polar residues" evidence="6">
    <location>
        <begin position="155"/>
        <end position="176"/>
    </location>
</feature>
<feature type="compositionally biased region" description="Polar residues" evidence="6">
    <location>
        <begin position="1"/>
        <end position="11"/>
    </location>
</feature>
<keyword evidence="9" id="KW-1185">Reference proteome</keyword>
<dbReference type="AlphaFoldDB" id="A0A397VW49"/>
<dbReference type="GO" id="GO:0008270">
    <property type="term" value="F:zinc ion binding"/>
    <property type="evidence" value="ECO:0007669"/>
    <property type="project" value="UniProtKB-KW"/>
</dbReference>
<keyword evidence="5" id="KW-0175">Coiled coil</keyword>
<comment type="caution">
    <text evidence="8">The sequence shown here is derived from an EMBL/GenBank/DDBJ whole genome shotgun (WGS) entry which is preliminary data.</text>
</comment>
<proteinExistence type="predicted"/>
<feature type="region of interest" description="Disordered" evidence="6">
    <location>
        <begin position="115"/>
        <end position="181"/>
    </location>
</feature>
<evidence type="ECO:0000256" key="4">
    <source>
        <dbReference type="PROSITE-ProRule" id="PRU01343"/>
    </source>
</evidence>
<evidence type="ECO:0000256" key="3">
    <source>
        <dbReference type="ARBA" id="ARBA00022833"/>
    </source>
</evidence>
<feature type="region of interest" description="Disordered" evidence="6">
    <location>
        <begin position="1"/>
        <end position="29"/>
    </location>
</feature>
<feature type="compositionally biased region" description="Polar residues" evidence="6">
    <location>
        <begin position="130"/>
        <end position="144"/>
    </location>
</feature>
<gene>
    <name evidence="8" type="ORF">C2G38_2066031</name>
</gene>
<feature type="coiled-coil region" evidence="5">
    <location>
        <begin position="318"/>
        <end position="382"/>
    </location>
</feature>
<evidence type="ECO:0000256" key="2">
    <source>
        <dbReference type="ARBA" id="ARBA00022771"/>
    </source>
</evidence>
<feature type="region of interest" description="Disordered" evidence="6">
    <location>
        <begin position="267"/>
        <end position="295"/>
    </location>
</feature>
<dbReference type="OrthoDB" id="2362996at2759"/>
<dbReference type="Proteomes" id="UP000266673">
    <property type="component" value="Unassembled WGS sequence"/>
</dbReference>
<dbReference type="PROSITE" id="PS51999">
    <property type="entry name" value="ZF_GRF"/>
    <property type="match status" value="1"/>
</dbReference>
<sequence>MDMLRQANNVPESMAASISSSGSVQNTSRRPKVCRGCYKNASLWQVKSDASIHKGKWFWTCPVKNFDYQCRFFHWASDNEVDEYFRSQAIEYESEDVTSSQRTINNSLSTRITADITNENETNDNDVDQIVTTSTNNSDLFSTSSRKHPRDNDENNVNNSSHDITQKNFRSTSSIAEHSPKRLRTDSDLYVNGEYTESPLVLVQQNNEIVLTEDDFDPTWIESVAAELREERAAKQSCVSNVVNNDENNNTSEDNDILNVNTPLTITNEDEEENDATVNENTLQENSNKTQSSSTVQFTTSQLSDMLRNRVSAQDQLISELKNNMDLVTKQRDQALKDLEEARKQVLIVRREMKRMRHEIDIARAESNVLRAEKKLLNHDLNVLKQKRSA</sequence>
<evidence type="ECO:0000256" key="5">
    <source>
        <dbReference type="SAM" id="Coils"/>
    </source>
</evidence>